<keyword evidence="2" id="KW-1185">Reference proteome</keyword>
<proteinExistence type="predicted"/>
<evidence type="ECO:0000313" key="1">
    <source>
        <dbReference type="EMBL" id="MBE1573453.1"/>
    </source>
</evidence>
<evidence type="ECO:0008006" key="3">
    <source>
        <dbReference type="Google" id="ProtNLM"/>
    </source>
</evidence>
<dbReference type="Proteomes" id="UP000656548">
    <property type="component" value="Unassembled WGS sequence"/>
</dbReference>
<reference evidence="1 2" key="1">
    <citation type="submission" date="2020-10" db="EMBL/GenBank/DDBJ databases">
        <title>Sequencing the genomes of 1000 actinobacteria strains.</title>
        <authorList>
            <person name="Klenk H.-P."/>
        </authorList>
    </citation>
    <scope>NUCLEOTIDE SEQUENCE [LARGE SCALE GENOMIC DNA]</scope>
    <source>
        <strain evidence="1 2">DSM 46661</strain>
    </source>
</reference>
<comment type="caution">
    <text evidence="1">The sequence shown here is derived from an EMBL/GenBank/DDBJ whole genome shotgun (WGS) entry which is preliminary data.</text>
</comment>
<dbReference type="RefSeq" id="WP_192741264.1">
    <property type="nucleotide sequence ID" value="NZ_JADBEJ010000001.1"/>
</dbReference>
<name>A0ABR9KYL5_9PSEU</name>
<organism evidence="1 2">
    <name type="scientific">Amycolatopsis roodepoortensis</name>
    <dbReference type="NCBI Taxonomy" id="700274"/>
    <lineage>
        <taxon>Bacteria</taxon>
        <taxon>Bacillati</taxon>
        <taxon>Actinomycetota</taxon>
        <taxon>Actinomycetes</taxon>
        <taxon>Pseudonocardiales</taxon>
        <taxon>Pseudonocardiaceae</taxon>
        <taxon>Amycolatopsis</taxon>
    </lineage>
</organism>
<protein>
    <recommendedName>
        <fullName evidence="3">DUF3168 domain-containing protein</fullName>
    </recommendedName>
</protein>
<dbReference type="EMBL" id="JADBEJ010000001">
    <property type="protein sequence ID" value="MBE1573453.1"/>
    <property type="molecule type" value="Genomic_DNA"/>
</dbReference>
<sequence length="137" mass="14589">MGLNKVWIRTLSDGLLRADQVIGLTAHATPSIPGKSPRWLFDATVAVPAGSGNTSGWDVGILHRTLIQTPVEPVEAPDELARLLARLDEPGTAGIIEPMADRVADGAGRIRFLFRPFGDSSPDTTAAGQEHEAASRR</sequence>
<evidence type="ECO:0000313" key="2">
    <source>
        <dbReference type="Proteomes" id="UP000656548"/>
    </source>
</evidence>
<gene>
    <name evidence="1" type="ORF">H4W30_000482</name>
</gene>
<accession>A0ABR9KYL5</accession>